<gene>
    <name evidence="3" type="ORF">SAMN05660691_00476</name>
</gene>
<dbReference type="PANTHER" id="PTHR34220">
    <property type="entry name" value="SENSOR HISTIDINE KINASE YPDA"/>
    <property type="match status" value="1"/>
</dbReference>
<dbReference type="RefSeq" id="WP_092789776.1">
    <property type="nucleotide sequence ID" value="NZ_FNXF01000001.1"/>
</dbReference>
<dbReference type="SUPFAM" id="SSF55874">
    <property type="entry name" value="ATPase domain of HSP90 chaperone/DNA topoisomerase II/histidine kinase"/>
    <property type="match status" value="1"/>
</dbReference>
<feature type="transmembrane region" description="Helical" evidence="1">
    <location>
        <begin position="82"/>
        <end position="104"/>
    </location>
</feature>
<organism evidence="3 4">
    <name type="scientific">Rheinheimera pacifica</name>
    <dbReference type="NCBI Taxonomy" id="173990"/>
    <lineage>
        <taxon>Bacteria</taxon>
        <taxon>Pseudomonadati</taxon>
        <taxon>Pseudomonadota</taxon>
        <taxon>Gammaproteobacteria</taxon>
        <taxon>Chromatiales</taxon>
        <taxon>Chromatiaceae</taxon>
        <taxon>Rheinheimera</taxon>
    </lineage>
</organism>
<evidence type="ECO:0000313" key="3">
    <source>
        <dbReference type="EMBL" id="SEH60624.1"/>
    </source>
</evidence>
<keyword evidence="3" id="KW-0418">Kinase</keyword>
<proteinExistence type="predicted"/>
<dbReference type="Proteomes" id="UP000199371">
    <property type="component" value="Unassembled WGS sequence"/>
</dbReference>
<dbReference type="GO" id="GO:0000155">
    <property type="term" value="F:phosphorelay sensor kinase activity"/>
    <property type="evidence" value="ECO:0007669"/>
    <property type="project" value="InterPro"/>
</dbReference>
<keyword evidence="1" id="KW-0472">Membrane</keyword>
<evidence type="ECO:0000313" key="4">
    <source>
        <dbReference type="Proteomes" id="UP000199371"/>
    </source>
</evidence>
<dbReference type="InterPro" id="IPR036890">
    <property type="entry name" value="HATPase_C_sf"/>
</dbReference>
<keyword evidence="4" id="KW-1185">Reference proteome</keyword>
<name>A0A1H6JLI9_9GAMM</name>
<dbReference type="EMBL" id="FNXF01000001">
    <property type="protein sequence ID" value="SEH60624.1"/>
    <property type="molecule type" value="Genomic_DNA"/>
</dbReference>
<sequence>MQINRALPALEFPYLCHSRFVLRLLVMAQAVSVVLAFAPGITADPWHRLGLISVFVHWVALLTTVCFCQLRQQLNRLKPATMLISCITLFEVATILVSVVAHSWLASQSPHMSQSLAAFVLANMMISLIIAVIAIQFFIIHTERNQQVRAQSRAELSALQARIEPHFLFNSLNTVAELTQVDPNAAEQALLNLSALFRAALNAGQTVSLTEELRLSEQYLSLEQWRLGQRMTVQWDLPEHIPELSLPALTIQPLLENAVRHGVENCAEPASLHLTLVESRHAVSIVITNPLGQPGSKKAGNGIALDNIRQRLQLHYGSGAQLHSATSEGRFRVKLVLPKDGS</sequence>
<feature type="transmembrane region" description="Helical" evidence="1">
    <location>
        <begin position="20"/>
        <end position="43"/>
    </location>
</feature>
<dbReference type="Gene3D" id="3.30.565.10">
    <property type="entry name" value="Histidine kinase-like ATPase, C-terminal domain"/>
    <property type="match status" value="1"/>
</dbReference>
<dbReference type="STRING" id="173990.SAMN05660691_00476"/>
<feature type="domain" description="Signal transduction histidine kinase internal region" evidence="2">
    <location>
        <begin position="154"/>
        <end position="230"/>
    </location>
</feature>
<dbReference type="OrthoDB" id="2514702at2"/>
<accession>A0A1H6JLI9</accession>
<dbReference type="Pfam" id="PF06580">
    <property type="entry name" value="His_kinase"/>
    <property type="match status" value="1"/>
</dbReference>
<keyword evidence="1" id="KW-1133">Transmembrane helix</keyword>
<dbReference type="PANTHER" id="PTHR34220:SF7">
    <property type="entry name" value="SENSOR HISTIDINE KINASE YPDA"/>
    <property type="match status" value="1"/>
</dbReference>
<reference evidence="4" key="1">
    <citation type="submission" date="2016-10" db="EMBL/GenBank/DDBJ databases">
        <authorList>
            <person name="Varghese N."/>
            <person name="Submissions S."/>
        </authorList>
    </citation>
    <scope>NUCLEOTIDE SEQUENCE [LARGE SCALE GENOMIC DNA]</scope>
    <source>
        <strain evidence="4">DSM 17616</strain>
    </source>
</reference>
<dbReference type="InterPro" id="IPR010559">
    <property type="entry name" value="Sig_transdc_His_kin_internal"/>
</dbReference>
<dbReference type="AlphaFoldDB" id="A0A1H6JLI9"/>
<dbReference type="InterPro" id="IPR050640">
    <property type="entry name" value="Bact_2-comp_sensor_kinase"/>
</dbReference>
<keyword evidence="1" id="KW-0812">Transmembrane</keyword>
<evidence type="ECO:0000256" key="1">
    <source>
        <dbReference type="SAM" id="Phobius"/>
    </source>
</evidence>
<feature type="transmembrane region" description="Helical" evidence="1">
    <location>
        <begin position="49"/>
        <end position="70"/>
    </location>
</feature>
<keyword evidence="3" id="KW-0808">Transferase</keyword>
<dbReference type="GO" id="GO:0016020">
    <property type="term" value="C:membrane"/>
    <property type="evidence" value="ECO:0007669"/>
    <property type="project" value="InterPro"/>
</dbReference>
<evidence type="ECO:0000259" key="2">
    <source>
        <dbReference type="Pfam" id="PF06580"/>
    </source>
</evidence>
<protein>
    <submittedName>
        <fullName evidence="3">Two-component system, LytT family, sensor histidine kinase AlgZ</fullName>
    </submittedName>
</protein>
<feature type="transmembrane region" description="Helical" evidence="1">
    <location>
        <begin position="116"/>
        <end position="140"/>
    </location>
</feature>